<dbReference type="Proteomes" id="UP000271098">
    <property type="component" value="Unassembled WGS sequence"/>
</dbReference>
<evidence type="ECO:0000313" key="4">
    <source>
        <dbReference type="Proteomes" id="UP000271098"/>
    </source>
</evidence>
<dbReference type="WBParaSite" id="GPUH_0000409401-mRNA-1">
    <property type="protein sequence ID" value="GPUH_0000409401-mRNA-1"/>
    <property type="gene ID" value="GPUH_0000409401"/>
</dbReference>
<name>A0A183D5U6_9BILA</name>
<reference evidence="2 4" key="2">
    <citation type="submission" date="2018-11" db="EMBL/GenBank/DDBJ databases">
        <authorList>
            <consortium name="Pathogen Informatics"/>
        </authorList>
    </citation>
    <scope>NUCLEOTIDE SEQUENCE [LARGE SCALE GENOMIC DNA]</scope>
</reference>
<dbReference type="Pfam" id="PF11934">
    <property type="entry name" value="DUF3452"/>
    <property type="match status" value="1"/>
</dbReference>
<dbReference type="EMBL" id="UYRT01007439">
    <property type="protein sequence ID" value="VDK42454.1"/>
    <property type="molecule type" value="Genomic_DNA"/>
</dbReference>
<sequence>MINGPRRLQEHVSRVQSSLAITAVVYKKLLPIFRKVFSPPAEDDDSSERVTCKKLFNLLWSLFIVMRS</sequence>
<keyword evidence="4" id="KW-1185">Reference proteome</keyword>
<dbReference type="EMBL" id="UYRT01095742">
    <property type="protein sequence ID" value="VDN40414.1"/>
    <property type="molecule type" value="Genomic_DNA"/>
</dbReference>
<feature type="domain" description="Retinoblastoma-associated protein N-terminal" evidence="1">
    <location>
        <begin position="1"/>
        <end position="67"/>
    </location>
</feature>
<organism evidence="5">
    <name type="scientific">Gongylonema pulchrum</name>
    <dbReference type="NCBI Taxonomy" id="637853"/>
    <lineage>
        <taxon>Eukaryota</taxon>
        <taxon>Metazoa</taxon>
        <taxon>Ecdysozoa</taxon>
        <taxon>Nematoda</taxon>
        <taxon>Chromadorea</taxon>
        <taxon>Rhabditida</taxon>
        <taxon>Spirurina</taxon>
        <taxon>Spiruromorpha</taxon>
        <taxon>Spiruroidea</taxon>
        <taxon>Gongylonematidae</taxon>
        <taxon>Gongylonema</taxon>
    </lineage>
</organism>
<evidence type="ECO:0000313" key="2">
    <source>
        <dbReference type="EMBL" id="VDK42454.1"/>
    </source>
</evidence>
<accession>A0A183D5U6</accession>
<dbReference type="InterPro" id="IPR024599">
    <property type="entry name" value="RB_N"/>
</dbReference>
<dbReference type="WBParaSite" id="GPUH_0002272901-mRNA-1">
    <property type="protein sequence ID" value="GPUH_0002272901-mRNA-1"/>
    <property type="gene ID" value="GPUH_0002272901"/>
</dbReference>
<evidence type="ECO:0000259" key="1">
    <source>
        <dbReference type="Pfam" id="PF11934"/>
    </source>
</evidence>
<evidence type="ECO:0000313" key="5">
    <source>
        <dbReference type="WBParaSite" id="GPUH_0000409401-mRNA-1"/>
    </source>
</evidence>
<reference evidence="5 6" key="1">
    <citation type="submission" date="2016-06" db="UniProtKB">
        <authorList>
            <consortium name="WormBaseParasite"/>
        </authorList>
    </citation>
    <scope>IDENTIFICATION</scope>
</reference>
<evidence type="ECO:0000313" key="6">
    <source>
        <dbReference type="WBParaSite" id="GPUH_0002272901-mRNA-1"/>
    </source>
</evidence>
<dbReference type="OrthoDB" id="844594at2759"/>
<evidence type="ECO:0000313" key="3">
    <source>
        <dbReference type="EMBL" id="VDN40414.1"/>
    </source>
</evidence>
<proteinExistence type="predicted"/>
<protein>
    <submittedName>
        <fullName evidence="5 6">DUF3452 domain-containing protein</fullName>
    </submittedName>
</protein>
<gene>
    <name evidence="3" type="ORF">GPUH_LOCUS22702</name>
    <name evidence="2" type="ORF">GPUH_LOCUS4087</name>
</gene>
<dbReference type="AlphaFoldDB" id="A0A183D5U6"/>